<dbReference type="AlphaFoldDB" id="A0A918SKV0"/>
<dbReference type="Pfam" id="PF01263">
    <property type="entry name" value="Aldose_epim"/>
    <property type="match status" value="1"/>
</dbReference>
<keyword evidence="16" id="KW-1185">Reference proteome</keyword>
<feature type="active site" description="Proton acceptor" evidence="12">
    <location>
        <position position="339"/>
    </location>
</feature>
<evidence type="ECO:0000256" key="3">
    <source>
        <dbReference type="ARBA" id="ARBA00005028"/>
    </source>
</evidence>
<dbReference type="EMBL" id="BMXB01000021">
    <property type="protein sequence ID" value="GHA49642.1"/>
    <property type="molecule type" value="Genomic_DNA"/>
</dbReference>
<dbReference type="GO" id="GO:0030246">
    <property type="term" value="F:carbohydrate binding"/>
    <property type="evidence" value="ECO:0007669"/>
    <property type="project" value="InterPro"/>
</dbReference>
<keyword evidence="6" id="KW-0963">Cytoplasm</keyword>
<comment type="catalytic activity">
    <reaction evidence="11">
        <text>alpha-D-glucose = beta-D-glucose</text>
        <dbReference type="Rhea" id="RHEA:10264"/>
        <dbReference type="ChEBI" id="CHEBI:15903"/>
        <dbReference type="ChEBI" id="CHEBI:17925"/>
        <dbReference type="EC" id="5.1.3.3"/>
    </reaction>
</comment>
<feature type="binding site" evidence="14">
    <location>
        <begin position="201"/>
        <end position="203"/>
    </location>
    <ligand>
        <name>beta-D-galactose</name>
        <dbReference type="ChEBI" id="CHEBI:27667"/>
    </ligand>
</feature>
<feature type="active site" description="Proton donor" evidence="12">
    <location>
        <position position="201"/>
    </location>
</feature>
<organism evidence="15 16">
    <name type="scientific">Salinimicrobium marinum</name>
    <dbReference type="NCBI Taxonomy" id="680283"/>
    <lineage>
        <taxon>Bacteria</taxon>
        <taxon>Pseudomonadati</taxon>
        <taxon>Bacteroidota</taxon>
        <taxon>Flavobacteriia</taxon>
        <taxon>Flavobacteriales</taxon>
        <taxon>Flavobacteriaceae</taxon>
        <taxon>Salinimicrobium</taxon>
    </lineage>
</organism>
<dbReference type="GO" id="GO:0033499">
    <property type="term" value="P:galactose catabolic process via UDP-galactose, Leloir pathway"/>
    <property type="evidence" value="ECO:0007669"/>
    <property type="project" value="TreeGrafter"/>
</dbReference>
<dbReference type="Gene3D" id="2.70.98.10">
    <property type="match status" value="1"/>
</dbReference>
<evidence type="ECO:0000256" key="2">
    <source>
        <dbReference type="ARBA" id="ARBA00004496"/>
    </source>
</evidence>
<reference evidence="15" key="2">
    <citation type="submission" date="2020-09" db="EMBL/GenBank/DDBJ databases">
        <authorList>
            <person name="Sun Q."/>
            <person name="Kim S."/>
        </authorList>
    </citation>
    <scope>NUCLEOTIDE SEQUENCE</scope>
    <source>
        <strain evidence="15">KCTC 12719</strain>
    </source>
</reference>
<dbReference type="CDD" id="cd09019">
    <property type="entry name" value="galactose_mutarotase_like"/>
    <property type="match status" value="1"/>
</dbReference>
<comment type="caution">
    <text evidence="15">The sequence shown here is derived from an EMBL/GenBank/DDBJ whole genome shotgun (WGS) entry which is preliminary data.</text>
</comment>
<dbReference type="NCBIfam" id="NF008277">
    <property type="entry name" value="PRK11055.1"/>
    <property type="match status" value="1"/>
</dbReference>
<evidence type="ECO:0000256" key="7">
    <source>
        <dbReference type="ARBA" id="ARBA00022553"/>
    </source>
</evidence>
<comment type="subcellular location">
    <subcellularLocation>
        <location evidence="2">Cytoplasm</location>
    </subcellularLocation>
</comment>
<evidence type="ECO:0000256" key="12">
    <source>
        <dbReference type="PIRSR" id="PIRSR005096-1"/>
    </source>
</evidence>
<comment type="pathway">
    <text evidence="3 11">Carbohydrate metabolism; hexose metabolism.</text>
</comment>
<dbReference type="GO" id="GO:0004034">
    <property type="term" value="F:aldose 1-epimerase activity"/>
    <property type="evidence" value="ECO:0007669"/>
    <property type="project" value="UniProtKB-EC"/>
</dbReference>
<keyword evidence="8" id="KW-0106">Calcium</keyword>
<dbReference type="PIRSF" id="PIRSF005096">
    <property type="entry name" value="GALM"/>
    <property type="match status" value="1"/>
</dbReference>
<comment type="subunit">
    <text evidence="5">Monomer.</text>
</comment>
<dbReference type="InterPro" id="IPR011013">
    <property type="entry name" value="Gal_mutarotase_sf_dom"/>
</dbReference>
<accession>A0A918SKV0</accession>
<keyword evidence="7" id="KW-0597">Phosphoprotein</keyword>
<proteinExistence type="inferred from homology"/>
<sequence>MFFFRRNKQGLSEKESEVNYRNTLMQKEHYGTTPKGEAVDQYTMENENGLEVKIITFGGRITSLKAPDKNGDLKDIVLGFDSLSEYINENPYFGAIIGRFGNRIAGGKFSLDGRQYELARNNGENHLHGGKKGFDNVVWIAEENGHSQNSLKLSYLSKHMEEGYPGNLEVSVTYTLQQDNILEVNYEATTDQQTIINLTQHSYFNLSGNFSEEILDHEVQINADEFLPVNESLIPTGDFKKVDGSAFDFRKPKKVGLEIEAEDEQLKLAKGYDHCWIINNSQDGVRFAASAHDPNSGRLLEVYTTELGMQFYTGNSLDGSLSQKGGEGNFGKRSGFCFETQHFPDSPSQEKFPSVVLKPGEVFSSKTFFKFSVK</sequence>
<evidence type="ECO:0000256" key="6">
    <source>
        <dbReference type="ARBA" id="ARBA00022490"/>
    </source>
</evidence>
<evidence type="ECO:0000313" key="15">
    <source>
        <dbReference type="EMBL" id="GHA49642.1"/>
    </source>
</evidence>
<dbReference type="SUPFAM" id="SSF74650">
    <property type="entry name" value="Galactose mutarotase-like"/>
    <property type="match status" value="1"/>
</dbReference>
<dbReference type="PANTHER" id="PTHR10091:SF0">
    <property type="entry name" value="GALACTOSE MUTAROTASE"/>
    <property type="match status" value="1"/>
</dbReference>
<comment type="similarity">
    <text evidence="4 11">Belongs to the aldose epimerase family.</text>
</comment>
<feature type="binding site" evidence="14">
    <location>
        <begin position="102"/>
        <end position="103"/>
    </location>
    <ligand>
        <name>beta-D-galactose</name>
        <dbReference type="ChEBI" id="CHEBI:27667"/>
    </ligand>
</feature>
<evidence type="ECO:0000256" key="9">
    <source>
        <dbReference type="ARBA" id="ARBA00023235"/>
    </source>
</evidence>
<dbReference type="InterPro" id="IPR015443">
    <property type="entry name" value="Aldose_1-epimerase"/>
</dbReference>
<dbReference type="PANTHER" id="PTHR10091">
    <property type="entry name" value="ALDOSE-1-EPIMERASE"/>
    <property type="match status" value="1"/>
</dbReference>
<evidence type="ECO:0000256" key="4">
    <source>
        <dbReference type="ARBA" id="ARBA00006206"/>
    </source>
</evidence>
<keyword evidence="10 11" id="KW-0119">Carbohydrate metabolism</keyword>
<comment type="cofactor">
    <cofactor evidence="1">
        <name>Ca(2+)</name>
        <dbReference type="ChEBI" id="CHEBI:29108"/>
    </cofactor>
</comment>
<evidence type="ECO:0000256" key="14">
    <source>
        <dbReference type="PIRSR" id="PIRSR005096-3"/>
    </source>
</evidence>
<evidence type="ECO:0000256" key="13">
    <source>
        <dbReference type="PIRSR" id="PIRSR005096-2"/>
    </source>
</evidence>
<evidence type="ECO:0000256" key="8">
    <source>
        <dbReference type="ARBA" id="ARBA00022837"/>
    </source>
</evidence>
<dbReference type="InterPro" id="IPR047215">
    <property type="entry name" value="Galactose_mutarotase-like"/>
</dbReference>
<reference evidence="15" key="1">
    <citation type="journal article" date="2014" name="Int. J. Syst. Evol. Microbiol.">
        <title>Complete genome sequence of Corynebacterium casei LMG S-19264T (=DSM 44701T), isolated from a smear-ripened cheese.</title>
        <authorList>
            <consortium name="US DOE Joint Genome Institute (JGI-PGF)"/>
            <person name="Walter F."/>
            <person name="Albersmeier A."/>
            <person name="Kalinowski J."/>
            <person name="Ruckert C."/>
        </authorList>
    </citation>
    <scope>NUCLEOTIDE SEQUENCE</scope>
    <source>
        <strain evidence="15">KCTC 12719</strain>
    </source>
</reference>
<feature type="binding site" evidence="13">
    <location>
        <position position="273"/>
    </location>
    <ligand>
        <name>beta-D-galactose</name>
        <dbReference type="ChEBI" id="CHEBI:27667"/>
    </ligand>
</feature>
<evidence type="ECO:0000256" key="10">
    <source>
        <dbReference type="ARBA" id="ARBA00023277"/>
    </source>
</evidence>
<gene>
    <name evidence="15" type="primary">galM</name>
    <name evidence="15" type="ORF">GCM10007103_33160</name>
</gene>
<dbReference type="InterPro" id="IPR008183">
    <property type="entry name" value="Aldose_1/G6P_1-epimerase"/>
</dbReference>
<name>A0A918SKV0_9FLAO</name>
<evidence type="ECO:0000256" key="1">
    <source>
        <dbReference type="ARBA" id="ARBA00001913"/>
    </source>
</evidence>
<keyword evidence="9 11" id="KW-0413">Isomerase</keyword>
<dbReference type="FunFam" id="2.70.98.10:FF:000003">
    <property type="entry name" value="Aldose 1-epimerase"/>
    <property type="match status" value="1"/>
</dbReference>
<protein>
    <recommendedName>
        <fullName evidence="11">Aldose 1-epimerase</fullName>
        <ecNumber evidence="11">5.1.3.3</ecNumber>
    </recommendedName>
</protein>
<evidence type="ECO:0000256" key="5">
    <source>
        <dbReference type="ARBA" id="ARBA00011245"/>
    </source>
</evidence>
<dbReference type="InterPro" id="IPR014718">
    <property type="entry name" value="GH-type_carb-bd"/>
</dbReference>
<dbReference type="EC" id="5.1.3.3" evidence="11"/>
<dbReference type="GO" id="GO:0005737">
    <property type="term" value="C:cytoplasm"/>
    <property type="evidence" value="ECO:0007669"/>
    <property type="project" value="UniProtKB-SubCell"/>
</dbReference>
<dbReference type="GO" id="GO:0006006">
    <property type="term" value="P:glucose metabolic process"/>
    <property type="evidence" value="ECO:0007669"/>
    <property type="project" value="TreeGrafter"/>
</dbReference>
<evidence type="ECO:0000256" key="11">
    <source>
        <dbReference type="PIRNR" id="PIRNR005096"/>
    </source>
</evidence>
<evidence type="ECO:0000313" key="16">
    <source>
        <dbReference type="Proteomes" id="UP000610456"/>
    </source>
</evidence>
<dbReference type="Proteomes" id="UP000610456">
    <property type="component" value="Unassembled WGS sequence"/>
</dbReference>